<keyword evidence="3" id="KW-0862">Zinc</keyword>
<dbReference type="AlphaFoldDB" id="A0A9P4GI82"/>
<dbReference type="SUPFAM" id="SSF144232">
    <property type="entry name" value="HIT/MYND zinc finger-like"/>
    <property type="match status" value="1"/>
</dbReference>
<comment type="caution">
    <text evidence="6">The sequence shown here is derived from an EMBL/GenBank/DDBJ whole genome shotgun (WGS) entry which is preliminary data.</text>
</comment>
<feature type="domain" description="MYND-type" evidence="5">
    <location>
        <begin position="17"/>
        <end position="55"/>
    </location>
</feature>
<name>A0A9P4GI82_9PLEO</name>
<dbReference type="EMBL" id="ML976616">
    <property type="protein sequence ID" value="KAF1846122.1"/>
    <property type="molecule type" value="Genomic_DNA"/>
</dbReference>
<reference evidence="6" key="1">
    <citation type="submission" date="2020-01" db="EMBL/GenBank/DDBJ databases">
        <authorList>
            <consortium name="DOE Joint Genome Institute"/>
            <person name="Haridas S."/>
            <person name="Albert R."/>
            <person name="Binder M."/>
            <person name="Bloem J."/>
            <person name="Labutti K."/>
            <person name="Salamov A."/>
            <person name="Andreopoulos B."/>
            <person name="Baker S.E."/>
            <person name="Barry K."/>
            <person name="Bills G."/>
            <person name="Bluhm B.H."/>
            <person name="Cannon C."/>
            <person name="Castanera R."/>
            <person name="Culley D.E."/>
            <person name="Daum C."/>
            <person name="Ezra D."/>
            <person name="Gonzalez J.B."/>
            <person name="Henrissat B."/>
            <person name="Kuo A."/>
            <person name="Liang C."/>
            <person name="Lipzen A."/>
            <person name="Lutzoni F."/>
            <person name="Magnuson J."/>
            <person name="Mondo S."/>
            <person name="Nolan M."/>
            <person name="Ohm R."/>
            <person name="Pangilinan J."/>
            <person name="Park H.-J."/>
            <person name="Ramirez L."/>
            <person name="Alfaro M."/>
            <person name="Sun H."/>
            <person name="Tritt A."/>
            <person name="Yoshinaga Y."/>
            <person name="Zwiers L.-H."/>
            <person name="Turgeon B.G."/>
            <person name="Goodwin S.B."/>
            <person name="Spatafora J.W."/>
            <person name="Crous P.W."/>
            <person name="Grigoriev I.V."/>
        </authorList>
    </citation>
    <scope>NUCLEOTIDE SEQUENCE</scope>
    <source>
        <strain evidence="6">CBS 394.84</strain>
    </source>
</reference>
<dbReference type="RefSeq" id="XP_040788685.1">
    <property type="nucleotide sequence ID" value="XM_040936944.1"/>
</dbReference>
<keyword evidence="7" id="KW-1185">Reference proteome</keyword>
<dbReference type="Pfam" id="PF14737">
    <property type="entry name" value="DUF4470"/>
    <property type="match status" value="1"/>
</dbReference>
<evidence type="ECO:0000259" key="5">
    <source>
        <dbReference type="PROSITE" id="PS50865"/>
    </source>
</evidence>
<evidence type="ECO:0000313" key="7">
    <source>
        <dbReference type="Proteomes" id="UP000800039"/>
    </source>
</evidence>
<evidence type="ECO:0000256" key="4">
    <source>
        <dbReference type="PROSITE-ProRule" id="PRU00134"/>
    </source>
</evidence>
<sequence length="574" mass="65477">MSSTYFHPRLCANSTNGVQCTQSADRFACAKCRLVQYCSKACQAAHWPTHKKQTCNHELMSKEWLPNYAKEQRLPKFADGSESGLDIFGPLKYLWGQEPALDLINLAQNEGLEDLSRNVDVLCAASGDSRHVFKTIANLPEKHTGKCTIVSNDIDLDIVARTAIFLLIAGYMEQEEAVPAIIHLWYSALIPSSMLSRVCEKILPLVEDVCTKIAAKAPHSPLGKTFKLDSGSSIRIVLTKEQWFKLRQYLFLPTGVTRTFAKEGRALQINNPRRIDYKQNHWYYKSPAFRTCIAKFLNDDILLPFGTSRQQFDTPNPTFHQRPDMWPFRDDAGPFYGWSHEDVMQGKQVAAEDVLGAQFFMLRSLLSKVCGRIRASDVHFKLSCLDARDLPGRLKQWGETQEFDRIEVSNLCDRAYCGPAAIINLFSPLLKPLPINPHATLLLFFSGANKEMQLSLTDPEKAHEWYAANKRTACYLAVPNPYTIPQWHPDGFRFHQCAGSVMFDWDKMWEKFQVVVGLRGLVLDAGLKIRREDEHGVARAWPKRMRDMTKEEFNLRLGRDATCFERYVELIRTG</sequence>
<dbReference type="Pfam" id="PF01753">
    <property type="entry name" value="zf-MYND"/>
    <property type="match status" value="1"/>
</dbReference>
<accession>A0A9P4GI82</accession>
<dbReference type="GO" id="GO:0008270">
    <property type="term" value="F:zinc ion binding"/>
    <property type="evidence" value="ECO:0007669"/>
    <property type="project" value="UniProtKB-KW"/>
</dbReference>
<dbReference type="Proteomes" id="UP000800039">
    <property type="component" value="Unassembled WGS sequence"/>
</dbReference>
<keyword evidence="1" id="KW-0479">Metal-binding</keyword>
<evidence type="ECO:0000256" key="1">
    <source>
        <dbReference type="ARBA" id="ARBA00022723"/>
    </source>
</evidence>
<dbReference type="PROSITE" id="PS50865">
    <property type="entry name" value="ZF_MYND_2"/>
    <property type="match status" value="1"/>
</dbReference>
<dbReference type="InterPro" id="IPR027974">
    <property type="entry name" value="DUF4470"/>
</dbReference>
<proteinExistence type="predicted"/>
<organism evidence="6 7">
    <name type="scientific">Cucurbitaria berberidis CBS 394.84</name>
    <dbReference type="NCBI Taxonomy" id="1168544"/>
    <lineage>
        <taxon>Eukaryota</taxon>
        <taxon>Fungi</taxon>
        <taxon>Dikarya</taxon>
        <taxon>Ascomycota</taxon>
        <taxon>Pezizomycotina</taxon>
        <taxon>Dothideomycetes</taxon>
        <taxon>Pleosporomycetidae</taxon>
        <taxon>Pleosporales</taxon>
        <taxon>Pleosporineae</taxon>
        <taxon>Cucurbitariaceae</taxon>
        <taxon>Cucurbitaria</taxon>
    </lineage>
</organism>
<protein>
    <recommendedName>
        <fullName evidence="5">MYND-type domain-containing protein</fullName>
    </recommendedName>
</protein>
<evidence type="ECO:0000313" key="6">
    <source>
        <dbReference type="EMBL" id="KAF1846122.1"/>
    </source>
</evidence>
<dbReference type="OrthoDB" id="5282002at2759"/>
<evidence type="ECO:0000256" key="3">
    <source>
        <dbReference type="ARBA" id="ARBA00022833"/>
    </source>
</evidence>
<dbReference type="InterPro" id="IPR002893">
    <property type="entry name" value="Znf_MYND"/>
</dbReference>
<gene>
    <name evidence="6" type="ORF">K460DRAFT_406343</name>
</gene>
<keyword evidence="2 4" id="KW-0863">Zinc-finger</keyword>
<evidence type="ECO:0000256" key="2">
    <source>
        <dbReference type="ARBA" id="ARBA00022771"/>
    </source>
</evidence>
<dbReference type="GeneID" id="63854194"/>
<dbReference type="Gene3D" id="6.10.140.2220">
    <property type="match status" value="1"/>
</dbReference>